<dbReference type="GO" id="GO:0008654">
    <property type="term" value="P:phospholipid biosynthetic process"/>
    <property type="evidence" value="ECO:0007669"/>
    <property type="project" value="InterPro"/>
</dbReference>
<feature type="transmembrane region" description="Helical" evidence="1">
    <location>
        <begin position="150"/>
        <end position="167"/>
    </location>
</feature>
<dbReference type="InterPro" id="IPR043130">
    <property type="entry name" value="CDP-OH_PTrfase_TM_dom"/>
</dbReference>
<keyword evidence="1" id="KW-0812">Transmembrane</keyword>
<proteinExistence type="predicted"/>
<keyword evidence="1" id="KW-0472">Membrane</keyword>
<protein>
    <submittedName>
        <fullName evidence="2">Unannotated protein</fullName>
    </submittedName>
</protein>
<keyword evidence="1" id="KW-1133">Transmembrane helix</keyword>
<evidence type="ECO:0000256" key="1">
    <source>
        <dbReference type="SAM" id="Phobius"/>
    </source>
</evidence>
<dbReference type="InterPro" id="IPR000462">
    <property type="entry name" value="CDP-OH_P_trans"/>
</dbReference>
<sequence length="267" mass="28858">MSLTERPLRPTLAQIREVCQPPAITGRRNSEHWVADVYLRDVSPYLTRLLLRTSITANQVTWLMIATGASAAFALLIPGLPGGFLAALLGQMQMLWDCSDGEVARWRQTSSPAGVFLDRVGHYTAEGLIPIALGLRAAGFPDAGWLDSPWPLMGALLAVLVLYNKALNDMVHVSRAYNDMPRLTEKAEVAAPRSSGLRSLRSVARFIPFHRAYHSVELTLLALVASIVDAAAGDLVATRVLVAGLLVFGVVTVVGHLASILSSSRLR</sequence>
<gene>
    <name evidence="2" type="ORF">UFOPK3772_00316</name>
</gene>
<accession>A0A6J7IMN9</accession>
<dbReference type="GO" id="GO:0016780">
    <property type="term" value="F:phosphotransferase activity, for other substituted phosphate groups"/>
    <property type="evidence" value="ECO:0007669"/>
    <property type="project" value="InterPro"/>
</dbReference>
<feature type="transmembrane region" description="Helical" evidence="1">
    <location>
        <begin position="240"/>
        <end position="261"/>
    </location>
</feature>
<feature type="transmembrane region" description="Helical" evidence="1">
    <location>
        <begin position="62"/>
        <end position="89"/>
    </location>
</feature>
<dbReference type="Pfam" id="PF01066">
    <property type="entry name" value="CDP-OH_P_transf"/>
    <property type="match status" value="1"/>
</dbReference>
<dbReference type="GO" id="GO:0016020">
    <property type="term" value="C:membrane"/>
    <property type="evidence" value="ECO:0007669"/>
    <property type="project" value="InterPro"/>
</dbReference>
<name>A0A6J7IMN9_9ZZZZ</name>
<reference evidence="2" key="1">
    <citation type="submission" date="2020-05" db="EMBL/GenBank/DDBJ databases">
        <authorList>
            <person name="Chiriac C."/>
            <person name="Salcher M."/>
            <person name="Ghai R."/>
            <person name="Kavagutti S V."/>
        </authorList>
    </citation>
    <scope>NUCLEOTIDE SEQUENCE</scope>
</reference>
<dbReference type="Gene3D" id="1.20.120.1760">
    <property type="match status" value="1"/>
</dbReference>
<evidence type="ECO:0000313" key="2">
    <source>
        <dbReference type="EMBL" id="CAB4932031.1"/>
    </source>
</evidence>
<dbReference type="AlphaFoldDB" id="A0A6J7IMN9"/>
<organism evidence="2">
    <name type="scientific">freshwater metagenome</name>
    <dbReference type="NCBI Taxonomy" id="449393"/>
    <lineage>
        <taxon>unclassified sequences</taxon>
        <taxon>metagenomes</taxon>
        <taxon>ecological metagenomes</taxon>
    </lineage>
</organism>
<dbReference type="EMBL" id="CAFBNE010000006">
    <property type="protein sequence ID" value="CAB4932031.1"/>
    <property type="molecule type" value="Genomic_DNA"/>
</dbReference>